<dbReference type="Pfam" id="PF13181">
    <property type="entry name" value="TPR_8"/>
    <property type="match status" value="1"/>
</dbReference>
<dbReference type="GO" id="GO:0035269">
    <property type="term" value="P:protein O-linked glycosylation via mannose"/>
    <property type="evidence" value="ECO:0007669"/>
    <property type="project" value="TreeGrafter"/>
</dbReference>
<dbReference type="EMBL" id="BLVO01000016">
    <property type="protein sequence ID" value="GFM34715.1"/>
    <property type="molecule type" value="Genomic_DNA"/>
</dbReference>
<evidence type="ECO:0000256" key="1">
    <source>
        <dbReference type="ARBA" id="ARBA00022737"/>
    </source>
</evidence>
<evidence type="ECO:0000256" key="3">
    <source>
        <dbReference type="PROSITE-ProRule" id="PRU00339"/>
    </source>
</evidence>
<dbReference type="PANTHER" id="PTHR44227:SF3">
    <property type="entry name" value="PROTEIN O-MANNOSYL-TRANSFERASE TMTC4"/>
    <property type="match status" value="1"/>
</dbReference>
<keyword evidence="1" id="KW-0677">Repeat</keyword>
<evidence type="ECO:0000256" key="2">
    <source>
        <dbReference type="ARBA" id="ARBA00022803"/>
    </source>
</evidence>
<comment type="caution">
    <text evidence="4">The sequence shown here is derived from an EMBL/GenBank/DDBJ whole genome shotgun (WGS) entry which is preliminary data.</text>
</comment>
<keyword evidence="5" id="KW-1185">Reference proteome</keyword>
<dbReference type="InterPro" id="IPR052346">
    <property type="entry name" value="O-mannosyl-transferase_TMTC"/>
</dbReference>
<accession>A0A7J0BNJ2</accession>
<dbReference type="GO" id="GO:0000030">
    <property type="term" value="F:mannosyltransferase activity"/>
    <property type="evidence" value="ECO:0007669"/>
    <property type="project" value="TreeGrafter"/>
</dbReference>
<dbReference type="Pfam" id="PF14559">
    <property type="entry name" value="TPR_19"/>
    <property type="match status" value="1"/>
</dbReference>
<dbReference type="Gene3D" id="1.25.40.10">
    <property type="entry name" value="Tetratricopeptide repeat domain"/>
    <property type="match status" value="1"/>
</dbReference>
<reference evidence="4 5" key="1">
    <citation type="submission" date="2020-05" db="EMBL/GenBank/DDBJ databases">
        <title>Draft genome sequence of Desulfovibrio sp. strain HN2T.</title>
        <authorList>
            <person name="Ueno A."/>
            <person name="Tamazawa S."/>
            <person name="Tamamura S."/>
            <person name="Murakami T."/>
            <person name="Kiyama T."/>
            <person name="Inomata H."/>
            <person name="Amano Y."/>
            <person name="Miyakawa K."/>
            <person name="Tamaki H."/>
            <person name="Naganuma T."/>
            <person name="Kaneko K."/>
        </authorList>
    </citation>
    <scope>NUCLEOTIDE SEQUENCE [LARGE SCALE GENOMIC DNA]</scope>
    <source>
        <strain evidence="4 5">HN2</strain>
    </source>
</reference>
<protein>
    <recommendedName>
        <fullName evidence="6">Tetratricopeptide repeat protein</fullName>
    </recommendedName>
</protein>
<name>A0A7J0BNJ2_9BACT</name>
<evidence type="ECO:0000313" key="4">
    <source>
        <dbReference type="EMBL" id="GFM34715.1"/>
    </source>
</evidence>
<sequence length="268" mass="31032">MSAELTRARQQLNQIRSLLKQGKYQPAAQAYHDALLTFLKNPLMKAEKEEFQRLLEDNAHHLNNDKELRKVFPLMIQYAPGKERDILDIIKELLQELMNSAANEAQLIMSMMDKRKQDELERGQQLLDARQYTEASAVFKALVTEFSNDPELKGNIGDKFIKAGRYEEAYEYLAAAIDESPESIHFYNRIGIALRKLGKFDVAEKYFARAVKFAGRDPHLFFNLGRLYVDWKRWDKCAKAACMAIKLSPDFEEAKKMLLFANKKMGKE</sequence>
<evidence type="ECO:0008006" key="6">
    <source>
        <dbReference type="Google" id="ProtNLM"/>
    </source>
</evidence>
<dbReference type="InterPro" id="IPR019734">
    <property type="entry name" value="TPR_rpt"/>
</dbReference>
<dbReference type="AlphaFoldDB" id="A0A7J0BNJ2"/>
<evidence type="ECO:0000313" key="5">
    <source>
        <dbReference type="Proteomes" id="UP000503840"/>
    </source>
</evidence>
<dbReference type="InterPro" id="IPR011990">
    <property type="entry name" value="TPR-like_helical_dom_sf"/>
</dbReference>
<dbReference type="PROSITE" id="PS50005">
    <property type="entry name" value="TPR"/>
    <property type="match status" value="2"/>
</dbReference>
<gene>
    <name evidence="4" type="ORF">DSM101010T_30800</name>
</gene>
<dbReference type="PANTHER" id="PTHR44227">
    <property type="match status" value="1"/>
</dbReference>
<organism evidence="4 5">
    <name type="scientific">Desulfovibrio subterraneus</name>
    <dbReference type="NCBI Taxonomy" id="2718620"/>
    <lineage>
        <taxon>Bacteria</taxon>
        <taxon>Pseudomonadati</taxon>
        <taxon>Thermodesulfobacteriota</taxon>
        <taxon>Desulfovibrionia</taxon>
        <taxon>Desulfovibrionales</taxon>
        <taxon>Desulfovibrionaceae</taxon>
        <taxon>Desulfovibrio</taxon>
    </lineage>
</organism>
<dbReference type="Proteomes" id="UP000503840">
    <property type="component" value="Unassembled WGS sequence"/>
</dbReference>
<dbReference type="GO" id="GO:0030968">
    <property type="term" value="P:endoplasmic reticulum unfolded protein response"/>
    <property type="evidence" value="ECO:0007669"/>
    <property type="project" value="TreeGrafter"/>
</dbReference>
<feature type="repeat" description="TPR" evidence="3">
    <location>
        <begin position="184"/>
        <end position="217"/>
    </location>
</feature>
<feature type="repeat" description="TPR" evidence="3">
    <location>
        <begin position="150"/>
        <end position="183"/>
    </location>
</feature>
<dbReference type="SMART" id="SM00028">
    <property type="entry name" value="TPR"/>
    <property type="match status" value="4"/>
</dbReference>
<dbReference type="RefSeq" id="WP_174406381.1">
    <property type="nucleotide sequence ID" value="NZ_BLVO01000016.1"/>
</dbReference>
<dbReference type="SUPFAM" id="SSF48452">
    <property type="entry name" value="TPR-like"/>
    <property type="match status" value="1"/>
</dbReference>
<proteinExistence type="predicted"/>
<keyword evidence="2 3" id="KW-0802">TPR repeat</keyword>